<keyword evidence="1" id="KW-0833">Ubl conjugation pathway</keyword>
<comment type="caution">
    <text evidence="4">The sequence shown here is derived from an EMBL/GenBank/DDBJ whole genome shotgun (WGS) entry which is preliminary data.</text>
</comment>
<evidence type="ECO:0000313" key="4">
    <source>
        <dbReference type="EMBL" id="KPY71946.1"/>
    </source>
</evidence>
<dbReference type="Proteomes" id="UP000050384">
    <property type="component" value="Unassembled WGS sequence"/>
</dbReference>
<keyword evidence="1" id="KW-0832">Ubl conjugation</keyword>
<dbReference type="AlphaFoldDB" id="A0A0Q0BC87"/>
<evidence type="ECO:0000256" key="1">
    <source>
        <dbReference type="PROSITE-ProRule" id="PRU01398"/>
    </source>
</evidence>
<evidence type="ECO:0000313" key="5">
    <source>
        <dbReference type="Proteomes" id="UP000050384"/>
    </source>
</evidence>
<gene>
    <name evidence="4" type="ORF">ALO94_03935</name>
</gene>
<feature type="domain" description="NEL" evidence="3">
    <location>
        <begin position="53"/>
        <end position="343"/>
    </location>
</feature>
<protein>
    <submittedName>
        <fullName evidence="4">Leucine-rich repeat domain protein</fullName>
    </submittedName>
</protein>
<organism evidence="4 5">
    <name type="scientific">Pseudomonas syringae pv. spinaceae</name>
    <dbReference type="NCBI Taxonomy" id="264459"/>
    <lineage>
        <taxon>Bacteria</taxon>
        <taxon>Pseudomonadati</taxon>
        <taxon>Pseudomonadota</taxon>
        <taxon>Gammaproteobacteria</taxon>
        <taxon>Pseudomonadales</taxon>
        <taxon>Pseudomonadaceae</taxon>
        <taxon>Pseudomonas</taxon>
        <taxon>Pseudomonas syringae</taxon>
    </lineage>
</organism>
<feature type="region of interest" description="Disordered" evidence="2">
    <location>
        <begin position="1"/>
        <end position="67"/>
    </location>
</feature>
<evidence type="ECO:0000259" key="3">
    <source>
        <dbReference type="PROSITE" id="PS52053"/>
    </source>
</evidence>
<dbReference type="GO" id="GO:0005576">
    <property type="term" value="C:extracellular region"/>
    <property type="evidence" value="ECO:0007669"/>
    <property type="project" value="UniProtKB-UniRule"/>
</dbReference>
<sequence>MRSAQMSERYGRSFTFDMDLPPELSGMDWTESRDSDGSISDYMPSDESRSSTPEPVTVEPWLEESHPMSAERRQIWEQLEAGEHTRNLLELIDSLRLSADYRNMASRSALRERVWTVLATANQDPQLCMTLNAIAEEPLRLFHDNATCSDGIVLEFNQMEVLIFTRQSLQNVVTEQRGATLYQLAVRLYRLSELDAAAREQAGDRDEAEVRLAYRVHWASALNLPVPQEHMLFEVHARIRPGELDTALLRVRTGEQGEPFLSFAAQQDFWVSYLREIHAGRFEALERVYRTDLTRLTDEFERRNISLDNPEYENRIQEFEARFKQQQATLIRELTNAEGLEHP</sequence>
<reference evidence="4 5" key="1">
    <citation type="submission" date="2015-09" db="EMBL/GenBank/DDBJ databases">
        <title>Genome announcement of multiple Pseudomonas syringae strains.</title>
        <authorList>
            <person name="Thakur S."/>
            <person name="Wang P.W."/>
            <person name="Gong Y."/>
            <person name="Weir B.S."/>
            <person name="Guttman D.S."/>
        </authorList>
    </citation>
    <scope>NUCLEOTIDE SEQUENCE [LARGE SCALE GENOMIC DNA]</scope>
    <source>
        <strain evidence="4 5">ICMP16929</strain>
    </source>
</reference>
<evidence type="ECO:0000256" key="2">
    <source>
        <dbReference type="SAM" id="MobiDB-lite"/>
    </source>
</evidence>
<feature type="active site" description="Glycyl thioester intermediate" evidence="1">
    <location>
        <position position="148"/>
    </location>
</feature>
<keyword evidence="1" id="KW-0808">Transferase</keyword>
<dbReference type="PATRIC" id="fig|264459.3.peg.6181"/>
<keyword evidence="1" id="KW-0964">Secreted</keyword>
<dbReference type="InterPro" id="IPR029487">
    <property type="entry name" value="NEL_dom"/>
</dbReference>
<comment type="PTM">
    <text evidence="1">Ubiquitinated in the presence of host E1 ubiquitin-activating enzyme, E2 ubiquitin-conjugating enzyme and ubiquitin.</text>
</comment>
<dbReference type="Pfam" id="PF14496">
    <property type="entry name" value="NEL"/>
    <property type="match status" value="1"/>
</dbReference>
<dbReference type="Gene3D" id="1.20.58.360">
    <property type="entry name" value="Shigella T3SS effector IpaH defines"/>
    <property type="match status" value="1"/>
</dbReference>
<dbReference type="GO" id="GO:0004842">
    <property type="term" value="F:ubiquitin-protein transferase activity"/>
    <property type="evidence" value="ECO:0007669"/>
    <property type="project" value="UniProtKB-UniRule"/>
</dbReference>
<name>A0A0Q0BC87_PSESX</name>
<keyword evidence="1" id="KW-1035">Host cytoplasm</keyword>
<comment type="similarity">
    <text evidence="1">Belongs to the LRR-containing bacterial E3 ligase family.</text>
</comment>
<dbReference type="GO" id="GO:0016567">
    <property type="term" value="P:protein ubiquitination"/>
    <property type="evidence" value="ECO:0007669"/>
    <property type="project" value="InterPro"/>
</dbReference>
<dbReference type="PROSITE" id="PS52053">
    <property type="entry name" value="NEL"/>
    <property type="match status" value="1"/>
</dbReference>
<dbReference type="EMBL" id="LJRI01001152">
    <property type="protein sequence ID" value="KPY71946.1"/>
    <property type="molecule type" value="Genomic_DNA"/>
</dbReference>
<proteinExistence type="inferred from homology"/>
<accession>A0A0Q0BC87</accession>